<feature type="domain" description="CASTOR ACT" evidence="2">
    <location>
        <begin position="64"/>
        <end position="122"/>
    </location>
</feature>
<gene>
    <name evidence="3" type="ORF">GCM10009533_70230</name>
</gene>
<dbReference type="Pfam" id="PF13840">
    <property type="entry name" value="ACT_7"/>
    <property type="match status" value="1"/>
</dbReference>
<dbReference type="EMBL" id="BAAAGS010000108">
    <property type="protein sequence ID" value="GAA0564049.1"/>
    <property type="molecule type" value="Genomic_DNA"/>
</dbReference>
<evidence type="ECO:0000256" key="1">
    <source>
        <dbReference type="SAM" id="MobiDB-lite"/>
    </source>
</evidence>
<name>A0ABP3PF18_SACER</name>
<dbReference type="PANTHER" id="PTHR31131:SF6">
    <property type="entry name" value="CASTOR ACT DOMAIN-CONTAINING PROTEIN"/>
    <property type="match status" value="1"/>
</dbReference>
<feature type="compositionally biased region" description="Basic and acidic residues" evidence="1">
    <location>
        <begin position="142"/>
        <end position="158"/>
    </location>
</feature>
<dbReference type="InterPro" id="IPR027795">
    <property type="entry name" value="CASTOR_ACT_dom"/>
</dbReference>
<proteinExistence type="predicted"/>
<evidence type="ECO:0000259" key="2">
    <source>
        <dbReference type="Pfam" id="PF13840"/>
    </source>
</evidence>
<organism evidence="3 4">
    <name type="scientific">Saccharopolyspora erythraea</name>
    <name type="common">Streptomyces erythraeus</name>
    <dbReference type="NCBI Taxonomy" id="1836"/>
    <lineage>
        <taxon>Bacteria</taxon>
        <taxon>Bacillati</taxon>
        <taxon>Actinomycetota</taxon>
        <taxon>Actinomycetes</taxon>
        <taxon>Pseudonocardiales</taxon>
        <taxon>Pseudonocardiaceae</taxon>
        <taxon>Saccharopolyspora</taxon>
    </lineage>
</organism>
<dbReference type="Proteomes" id="UP001500729">
    <property type="component" value="Unassembled WGS sequence"/>
</dbReference>
<comment type="caution">
    <text evidence="3">The sequence shown here is derived from an EMBL/GenBank/DDBJ whole genome shotgun (WGS) entry which is preliminary data.</text>
</comment>
<evidence type="ECO:0000313" key="4">
    <source>
        <dbReference type="Proteomes" id="UP001500729"/>
    </source>
</evidence>
<dbReference type="Gene3D" id="3.30.2130.10">
    <property type="entry name" value="VC0802-like"/>
    <property type="match status" value="1"/>
</dbReference>
<dbReference type="SUPFAM" id="SSF55021">
    <property type="entry name" value="ACT-like"/>
    <property type="match status" value="1"/>
</dbReference>
<dbReference type="InterPro" id="IPR045865">
    <property type="entry name" value="ACT-like_dom_sf"/>
</dbReference>
<evidence type="ECO:0000313" key="3">
    <source>
        <dbReference type="EMBL" id="GAA0564049.1"/>
    </source>
</evidence>
<dbReference type="InterPro" id="IPR051719">
    <property type="entry name" value="CASTOR_mTORC1"/>
</dbReference>
<protein>
    <recommendedName>
        <fullName evidence="2">CASTOR ACT domain-containing protein</fullName>
    </recommendedName>
</protein>
<accession>A0ABP3PF18</accession>
<reference evidence="4" key="1">
    <citation type="journal article" date="2019" name="Int. J. Syst. Evol. Microbiol.">
        <title>The Global Catalogue of Microorganisms (GCM) 10K type strain sequencing project: providing services to taxonomists for standard genome sequencing and annotation.</title>
        <authorList>
            <consortium name="The Broad Institute Genomics Platform"/>
            <consortium name="The Broad Institute Genome Sequencing Center for Infectious Disease"/>
            <person name="Wu L."/>
            <person name="Ma J."/>
        </authorList>
    </citation>
    <scope>NUCLEOTIDE SEQUENCE [LARGE SCALE GENOMIC DNA]</scope>
    <source>
        <strain evidence="4">JCM 10303</strain>
    </source>
</reference>
<keyword evidence="4" id="KW-1185">Reference proteome</keyword>
<sequence>MTGFDLRLHPERLAVGLVPPHANIALTGGTAAIHGTLTTEAGRTVVFPHSLAEDAGPDIRVEGPFVALEVAETLDFSLTGVLVSLLTPLADAGIGVFTLSTFDTDWILVPADDADAAAKALTAAGHSVRTEPGGTRTGASQEPHHPTSDSAQHTEEQR</sequence>
<dbReference type="RefSeq" id="WP_009951370.1">
    <property type="nucleotide sequence ID" value="NZ_BAAAGS010000108.1"/>
</dbReference>
<feature type="region of interest" description="Disordered" evidence="1">
    <location>
        <begin position="124"/>
        <end position="158"/>
    </location>
</feature>
<dbReference type="PANTHER" id="PTHR31131">
    <property type="entry name" value="CHROMOSOME 1, WHOLE GENOME SHOTGUN SEQUENCE"/>
    <property type="match status" value="1"/>
</dbReference>